<dbReference type="PANTHER" id="PTHR46023:SF6">
    <property type="entry name" value="LIPASE CLASS 3 FAMILY PROTEIN"/>
    <property type="match status" value="1"/>
</dbReference>
<sequence>MESLTSDEAMRVLSAAAALDAVRVAPPVPLFPQQPSGDAPAAPVLMEDDVLIGIEETEEAQQQRRGDLDSWLDVFSATASSVRNAWRHVEGLTFESLAFGWWAADLLAFCAATSGWRPAFFAGLDHGSRSVRVVVRGTGHMRDLLTSLAGHSSPFGPGHAHHGMHEAAQQLLAEESGRLREALAAHPSYGLHFIGHSLGAGTAALLAILVAGDGPAAQALGSPAVRATCFAAPPVVTAQVASECISYVDTVVYNADLVSRCSVLSLRRLAEELAGASEEVLARSELAAALRRSGALGLATHLVAAALCRGQPAQEPALGTRGPPAAGGARPAVFEGLTLLGGALGRVAAATLAPSGQPNGRLVQLTRLGSQLRMAAGAAATAAAPELQSAASASAASSGSAAAAAPQGPPGGTLPPVLLPSSGAAVSGAPGPGHDSPRRRATDPHGLLDPPPLVAAAAAATAQTAAATAAAAGPTPPRRGLLGFLGDLNAVVGQQNGHATSAMLSAMTAAAAAAATAVLLPYGNVSAPTAADDLGPAPHRAGPSENGAPIMLAPLPGPPQRQGLRRDSTTFNDLLAVPAGHAPLPPLPLPAASSAATQSGQMLLPLPCASPGAAHTGSALLPLPSVSSGSANGLGSLPGLKRAPVDAPAAGLEQQASEAPDAPCGSEEAVSHEFHELCLPGRIYMIERRGADAIASFRLLRNVSRLPLNRMLLKRSMLRDHLLSHYVMAMERMTQSSAQIQPGGNSDTGMN</sequence>
<dbReference type="Gene3D" id="3.40.50.1820">
    <property type="entry name" value="alpha/beta hydrolase"/>
    <property type="match status" value="1"/>
</dbReference>
<dbReference type="SUPFAM" id="SSF53474">
    <property type="entry name" value="alpha/beta-Hydrolases"/>
    <property type="match status" value="1"/>
</dbReference>
<protein>
    <submittedName>
        <fullName evidence="3">Sn1-specific diacylglycerol lipase alpha</fullName>
    </submittedName>
</protein>
<keyword evidence="4" id="KW-1185">Reference proteome</keyword>
<feature type="region of interest" description="Disordered" evidence="1">
    <location>
        <begin position="648"/>
        <end position="667"/>
    </location>
</feature>
<gene>
    <name evidence="3" type="ORF">TSOC_011450</name>
</gene>
<dbReference type="InterPro" id="IPR002921">
    <property type="entry name" value="Fungal_lipase-type"/>
</dbReference>
<dbReference type="GO" id="GO:0006629">
    <property type="term" value="P:lipid metabolic process"/>
    <property type="evidence" value="ECO:0007669"/>
    <property type="project" value="InterPro"/>
</dbReference>
<accession>A0A2J7ZQM6</accession>
<proteinExistence type="predicted"/>
<dbReference type="InterPro" id="IPR029058">
    <property type="entry name" value="AB_hydrolase_fold"/>
</dbReference>
<organism evidence="3 4">
    <name type="scientific">Tetrabaena socialis</name>
    <dbReference type="NCBI Taxonomy" id="47790"/>
    <lineage>
        <taxon>Eukaryota</taxon>
        <taxon>Viridiplantae</taxon>
        <taxon>Chlorophyta</taxon>
        <taxon>core chlorophytes</taxon>
        <taxon>Chlorophyceae</taxon>
        <taxon>CS clade</taxon>
        <taxon>Chlamydomonadales</taxon>
        <taxon>Tetrabaenaceae</taxon>
        <taxon>Tetrabaena</taxon>
    </lineage>
</organism>
<dbReference type="OrthoDB" id="438440at2759"/>
<dbReference type="Proteomes" id="UP000236333">
    <property type="component" value="Unassembled WGS sequence"/>
</dbReference>
<evidence type="ECO:0000256" key="1">
    <source>
        <dbReference type="SAM" id="MobiDB-lite"/>
    </source>
</evidence>
<dbReference type="PANTHER" id="PTHR46023">
    <property type="entry name" value="LIPASE CLASS 3 PROTEIN-LIKE"/>
    <property type="match status" value="1"/>
</dbReference>
<dbReference type="EMBL" id="PGGS01000632">
    <property type="protein sequence ID" value="PNH02560.1"/>
    <property type="molecule type" value="Genomic_DNA"/>
</dbReference>
<feature type="region of interest" description="Disordered" evidence="1">
    <location>
        <begin position="401"/>
        <end position="451"/>
    </location>
</feature>
<comment type="caution">
    <text evidence="3">The sequence shown here is derived from an EMBL/GenBank/DDBJ whole genome shotgun (WGS) entry which is preliminary data.</text>
</comment>
<dbReference type="CDD" id="cd00519">
    <property type="entry name" value="Lipase_3"/>
    <property type="match status" value="1"/>
</dbReference>
<dbReference type="AlphaFoldDB" id="A0A2J7ZQM6"/>
<evidence type="ECO:0000313" key="4">
    <source>
        <dbReference type="Proteomes" id="UP000236333"/>
    </source>
</evidence>
<evidence type="ECO:0000313" key="3">
    <source>
        <dbReference type="EMBL" id="PNH02560.1"/>
    </source>
</evidence>
<feature type="compositionally biased region" description="Low complexity" evidence="1">
    <location>
        <begin position="414"/>
        <end position="433"/>
    </location>
</feature>
<reference evidence="3 4" key="1">
    <citation type="journal article" date="2017" name="Mol. Biol. Evol.">
        <title>The 4-celled Tetrabaena socialis nuclear genome reveals the essential components for genetic control of cell number at the origin of multicellularity in the volvocine lineage.</title>
        <authorList>
            <person name="Featherston J."/>
            <person name="Arakaki Y."/>
            <person name="Hanschen E.R."/>
            <person name="Ferris P.J."/>
            <person name="Michod R.E."/>
            <person name="Olson B.J.S.C."/>
            <person name="Nozaki H."/>
            <person name="Durand P.M."/>
        </authorList>
    </citation>
    <scope>NUCLEOTIDE SEQUENCE [LARGE SCALE GENOMIC DNA]</scope>
    <source>
        <strain evidence="3 4">NIES-571</strain>
    </source>
</reference>
<evidence type="ECO:0000259" key="2">
    <source>
        <dbReference type="Pfam" id="PF01764"/>
    </source>
</evidence>
<feature type="domain" description="Fungal lipase-type" evidence="2">
    <location>
        <begin position="133"/>
        <end position="262"/>
    </location>
</feature>
<dbReference type="Pfam" id="PF01764">
    <property type="entry name" value="Lipase_3"/>
    <property type="match status" value="1"/>
</dbReference>
<name>A0A2J7ZQM6_9CHLO</name>